<gene>
    <name evidence="2" type="ORF">AVDCRST_MAG59-526</name>
</gene>
<organism evidence="2">
    <name type="scientific">uncultured Thermomicrobiales bacterium</name>
    <dbReference type="NCBI Taxonomy" id="1645740"/>
    <lineage>
        <taxon>Bacteria</taxon>
        <taxon>Pseudomonadati</taxon>
        <taxon>Thermomicrobiota</taxon>
        <taxon>Thermomicrobia</taxon>
        <taxon>Thermomicrobiales</taxon>
        <taxon>environmental samples</taxon>
    </lineage>
</organism>
<protein>
    <submittedName>
        <fullName evidence="2">Uncharacterized protein</fullName>
    </submittedName>
</protein>
<name>A0A6J4U1P2_9BACT</name>
<feature type="non-terminal residue" evidence="2">
    <location>
        <position position="59"/>
    </location>
</feature>
<feature type="region of interest" description="Disordered" evidence="1">
    <location>
        <begin position="1"/>
        <end position="59"/>
    </location>
</feature>
<accession>A0A6J4U1P2</accession>
<dbReference type="AlphaFoldDB" id="A0A6J4U1P2"/>
<proteinExistence type="predicted"/>
<sequence>CRTWVSEGARQRLPQRSFGDAPPPRTGEGLGRGPLPRSPGAATTPPESPRWPACPASCR</sequence>
<evidence type="ECO:0000256" key="1">
    <source>
        <dbReference type="SAM" id="MobiDB-lite"/>
    </source>
</evidence>
<dbReference type="EMBL" id="CADCWF010000022">
    <property type="protein sequence ID" value="CAA9537999.1"/>
    <property type="molecule type" value="Genomic_DNA"/>
</dbReference>
<feature type="non-terminal residue" evidence="2">
    <location>
        <position position="1"/>
    </location>
</feature>
<evidence type="ECO:0000313" key="2">
    <source>
        <dbReference type="EMBL" id="CAA9537999.1"/>
    </source>
</evidence>
<reference evidence="2" key="1">
    <citation type="submission" date="2020-02" db="EMBL/GenBank/DDBJ databases">
        <authorList>
            <person name="Meier V. D."/>
        </authorList>
    </citation>
    <scope>NUCLEOTIDE SEQUENCE</scope>
    <source>
        <strain evidence="2">AVDCRST_MAG59</strain>
    </source>
</reference>